<evidence type="ECO:0000256" key="1">
    <source>
        <dbReference type="SAM" id="MobiDB-lite"/>
    </source>
</evidence>
<proteinExistence type="predicted"/>
<feature type="compositionally biased region" description="Basic residues" evidence="1">
    <location>
        <begin position="334"/>
        <end position="343"/>
    </location>
</feature>
<dbReference type="EMBL" id="CP002994">
    <property type="protein sequence ID" value="AEM84091.1"/>
    <property type="molecule type" value="Genomic_DNA"/>
</dbReference>
<dbReference type="Proteomes" id="UP000008703">
    <property type="component" value="Chromosome"/>
</dbReference>
<gene>
    <name evidence="2" type="ORF">Strvi_4459</name>
</gene>
<reference evidence="2" key="1">
    <citation type="submission" date="2011-08" db="EMBL/GenBank/DDBJ databases">
        <title>Complete sequence of chromosome of Streptomyces violaceusniger Tu 4113.</title>
        <authorList>
            <consortium name="US DOE Joint Genome Institute"/>
            <person name="Lucas S."/>
            <person name="Han J."/>
            <person name="Lapidus A."/>
            <person name="Cheng J.-F."/>
            <person name="Goodwin L."/>
            <person name="Pitluck S."/>
            <person name="Peters L."/>
            <person name="Ivanova N."/>
            <person name="Daligault H."/>
            <person name="Detter J.C."/>
            <person name="Han C."/>
            <person name="Tapia R."/>
            <person name="Land M."/>
            <person name="Hauser L."/>
            <person name="Kyrpides N."/>
            <person name="Ivanova N."/>
            <person name="Pagani I."/>
            <person name="Hagen A."/>
            <person name="Katz L."/>
            <person name="Fiedler H.-P."/>
            <person name="Keasling J."/>
            <person name="Fortman J."/>
            <person name="Woyke T."/>
        </authorList>
    </citation>
    <scope>NUCLEOTIDE SEQUENCE [LARGE SCALE GENOMIC DNA]</scope>
    <source>
        <strain evidence="2">Tu 4113</strain>
    </source>
</reference>
<feature type="compositionally biased region" description="Basic residues" evidence="1">
    <location>
        <begin position="238"/>
        <end position="250"/>
    </location>
</feature>
<accession>G2NU57</accession>
<feature type="region of interest" description="Disordered" evidence="1">
    <location>
        <begin position="238"/>
        <end position="343"/>
    </location>
</feature>
<name>G2NU57_STRV4</name>
<evidence type="ECO:0000313" key="2">
    <source>
        <dbReference type="EMBL" id="AEM84091.1"/>
    </source>
</evidence>
<dbReference type="AlphaFoldDB" id="G2NU57"/>
<evidence type="ECO:0000313" key="3">
    <source>
        <dbReference type="Proteomes" id="UP000008703"/>
    </source>
</evidence>
<dbReference type="HOGENOM" id="CLU_808719_0_0_11"/>
<dbReference type="KEGG" id="svl:Strvi_4459"/>
<protein>
    <submittedName>
        <fullName evidence="2">Uncharacterized protein</fullName>
    </submittedName>
</protein>
<keyword evidence="3" id="KW-1185">Reference proteome</keyword>
<sequence length="343" mass="37217">MAAAQCAGRGAFGSCGVAMPAVCGEMSGESGPAAGVLAGHAFAERGGRRRTHGCRYIIRAAEAVFSRWTGLTLGGWAVSETPFPAVFRRPSAPRERRVWKVSQSASPWCGLRVRRHVCGLRNHRCPGRLHPLGTALVQHREGGGRMGHLPEAGGGRHRYRRSQSSSPSATRGGLGEAVVPRGLRPGVADAVDAHKGSRGHDDRQNRSRDAHLSDLRVLRGVPDPEAVTRWAVRLPHRPGARVRHRQRRRREPGVRARGLRAGMGEAEPGRRPQGPPRENRGPAPSRSPAVPGPPGPSRRAPRWATPRWPPERGCCRRAWPWRPGRTPCAGSGRPRARTGSHRS</sequence>
<organism evidence="2 3">
    <name type="scientific">Streptomyces violaceusniger (strain Tu 4113)</name>
    <dbReference type="NCBI Taxonomy" id="653045"/>
    <lineage>
        <taxon>Bacteria</taxon>
        <taxon>Bacillati</taxon>
        <taxon>Actinomycetota</taxon>
        <taxon>Actinomycetes</taxon>
        <taxon>Kitasatosporales</taxon>
        <taxon>Streptomycetaceae</taxon>
        <taxon>Streptomyces</taxon>
        <taxon>Streptomyces violaceusniger group</taxon>
    </lineage>
</organism>
<feature type="compositionally biased region" description="Basic and acidic residues" evidence="1">
    <location>
        <begin position="191"/>
        <end position="215"/>
    </location>
</feature>
<feature type="region of interest" description="Disordered" evidence="1">
    <location>
        <begin position="141"/>
        <end position="215"/>
    </location>
</feature>